<gene>
    <name evidence="1" type="primary">Contig18525.g19681</name>
    <name evidence="1" type="ORF">STYLEM_5280</name>
</gene>
<evidence type="ECO:0000313" key="1">
    <source>
        <dbReference type="EMBL" id="CDW76280.1"/>
    </source>
</evidence>
<sequence>MDNEINAMNNVLTKESNLDYKVKDSMKSKKEYVMEEKANMDKVFQNTDTPKKLSEVEQYYQIVIPHDRPLNDNLHHQAIGNYRRMKRESDGGVDEYNKAFGSPLSRAEHDFHNVSKNWDYDVEMRGKR</sequence>
<protein>
    <submittedName>
        <fullName evidence="1">Uncharacterized protein</fullName>
    </submittedName>
</protein>
<organism evidence="1 2">
    <name type="scientific">Stylonychia lemnae</name>
    <name type="common">Ciliate</name>
    <dbReference type="NCBI Taxonomy" id="5949"/>
    <lineage>
        <taxon>Eukaryota</taxon>
        <taxon>Sar</taxon>
        <taxon>Alveolata</taxon>
        <taxon>Ciliophora</taxon>
        <taxon>Intramacronucleata</taxon>
        <taxon>Spirotrichea</taxon>
        <taxon>Stichotrichia</taxon>
        <taxon>Sporadotrichida</taxon>
        <taxon>Oxytrichidae</taxon>
        <taxon>Stylonychinae</taxon>
        <taxon>Stylonychia</taxon>
    </lineage>
</organism>
<proteinExistence type="predicted"/>
<accession>A0A078A2B8</accession>
<keyword evidence="2" id="KW-1185">Reference proteome</keyword>
<name>A0A078A2B8_STYLE</name>
<reference evidence="1 2" key="1">
    <citation type="submission" date="2014-06" db="EMBL/GenBank/DDBJ databases">
        <authorList>
            <person name="Swart Estienne"/>
        </authorList>
    </citation>
    <scope>NUCLEOTIDE SEQUENCE [LARGE SCALE GENOMIC DNA]</scope>
    <source>
        <strain evidence="1 2">130c</strain>
    </source>
</reference>
<dbReference type="InParanoid" id="A0A078A2B8"/>
<dbReference type="Proteomes" id="UP000039865">
    <property type="component" value="Unassembled WGS sequence"/>
</dbReference>
<evidence type="ECO:0000313" key="2">
    <source>
        <dbReference type="Proteomes" id="UP000039865"/>
    </source>
</evidence>
<dbReference type="EMBL" id="CCKQ01005126">
    <property type="protein sequence ID" value="CDW76280.1"/>
    <property type="molecule type" value="Genomic_DNA"/>
</dbReference>
<dbReference type="AlphaFoldDB" id="A0A078A2B8"/>